<gene>
    <name evidence="10" type="primary">lysS</name>
    <name evidence="11" type="ORF">EMQ25_00605</name>
</gene>
<dbReference type="EC" id="6.1.1.6" evidence="10"/>
<organism evidence="11 12">
    <name type="scientific">Arsenicitalea aurantiaca</name>
    <dbReference type="NCBI Taxonomy" id="1783274"/>
    <lineage>
        <taxon>Bacteria</taxon>
        <taxon>Pseudomonadati</taxon>
        <taxon>Pseudomonadota</taxon>
        <taxon>Alphaproteobacteria</taxon>
        <taxon>Hyphomicrobiales</taxon>
        <taxon>Devosiaceae</taxon>
        <taxon>Arsenicitalea</taxon>
    </lineage>
</organism>
<feature type="short sequence motif" description="'HIGH' region" evidence="10">
    <location>
        <begin position="82"/>
        <end position="90"/>
    </location>
</feature>
<evidence type="ECO:0000256" key="3">
    <source>
        <dbReference type="ARBA" id="ARBA00022490"/>
    </source>
</evidence>
<reference evidence="11 12" key="1">
    <citation type="journal article" date="2016" name="Int. J. Syst. Evol. Microbiol.">
        <title>Arsenicitalea aurantiaca gen. nov., sp. nov., a new member of the family Hyphomicrobiaceae, isolated from high-arsenic sediment.</title>
        <authorList>
            <person name="Mu Y."/>
            <person name="Zhou L."/>
            <person name="Zeng X.C."/>
            <person name="Liu L."/>
            <person name="Pan Y."/>
            <person name="Chen X."/>
            <person name="Wang J."/>
            <person name="Li S."/>
            <person name="Li W.J."/>
            <person name="Wang Y."/>
        </authorList>
    </citation>
    <scope>NUCLEOTIDE SEQUENCE [LARGE SCALE GENOMIC DNA]</scope>
    <source>
        <strain evidence="11 12">42-50</strain>
    </source>
</reference>
<evidence type="ECO:0000313" key="11">
    <source>
        <dbReference type="EMBL" id="RUT34498.1"/>
    </source>
</evidence>
<evidence type="ECO:0000256" key="4">
    <source>
        <dbReference type="ARBA" id="ARBA00022598"/>
    </source>
</evidence>
<dbReference type="SUPFAM" id="SSF52374">
    <property type="entry name" value="Nucleotidylyl transferase"/>
    <property type="match status" value="1"/>
</dbReference>
<dbReference type="InterPro" id="IPR008925">
    <property type="entry name" value="aa_tRNA-synth_I_cd-bd_sf"/>
</dbReference>
<evidence type="ECO:0000256" key="7">
    <source>
        <dbReference type="ARBA" id="ARBA00022917"/>
    </source>
</evidence>
<comment type="caution">
    <text evidence="11">The sequence shown here is derived from an EMBL/GenBank/DDBJ whole genome shotgun (WGS) entry which is preliminary data.</text>
</comment>
<keyword evidence="6 10" id="KW-0067">ATP-binding</keyword>
<comment type="subcellular location">
    <subcellularLocation>
        <location evidence="1 10">Cytoplasm</location>
    </subcellularLocation>
</comment>
<dbReference type="HAMAP" id="MF_00177">
    <property type="entry name" value="Lys_tRNA_synth_class1"/>
    <property type="match status" value="1"/>
</dbReference>
<dbReference type="PROSITE" id="PS00178">
    <property type="entry name" value="AA_TRNA_LIGASE_I"/>
    <property type="match status" value="1"/>
</dbReference>
<keyword evidence="5 10" id="KW-0547">Nucleotide-binding</keyword>
<dbReference type="Pfam" id="PF01921">
    <property type="entry name" value="tRNA-synt_1f"/>
    <property type="match status" value="1"/>
</dbReference>
<dbReference type="GO" id="GO:0005524">
    <property type="term" value="F:ATP binding"/>
    <property type="evidence" value="ECO:0007669"/>
    <property type="project" value="UniProtKB-UniRule"/>
</dbReference>
<keyword evidence="7 10" id="KW-0648">Protein biosynthesis</keyword>
<evidence type="ECO:0000256" key="9">
    <source>
        <dbReference type="ARBA" id="ARBA00048573"/>
    </source>
</evidence>
<dbReference type="InterPro" id="IPR020751">
    <property type="entry name" value="aa-tRNA-synth_I_codon-bd_sub2"/>
</dbReference>
<keyword evidence="4 10" id="KW-0436">Ligase</keyword>
<comment type="catalytic activity">
    <reaction evidence="9 10">
        <text>tRNA(Lys) + L-lysine + ATP = L-lysyl-tRNA(Lys) + AMP + diphosphate</text>
        <dbReference type="Rhea" id="RHEA:20792"/>
        <dbReference type="Rhea" id="RHEA-COMP:9696"/>
        <dbReference type="Rhea" id="RHEA-COMP:9697"/>
        <dbReference type="ChEBI" id="CHEBI:30616"/>
        <dbReference type="ChEBI" id="CHEBI:32551"/>
        <dbReference type="ChEBI" id="CHEBI:33019"/>
        <dbReference type="ChEBI" id="CHEBI:78442"/>
        <dbReference type="ChEBI" id="CHEBI:78529"/>
        <dbReference type="ChEBI" id="CHEBI:456215"/>
        <dbReference type="EC" id="6.1.1.6"/>
    </reaction>
</comment>
<evidence type="ECO:0000256" key="2">
    <source>
        <dbReference type="ARBA" id="ARBA00005594"/>
    </source>
</evidence>
<feature type="short sequence motif" description="'KMSKS' region" evidence="10">
    <location>
        <begin position="332"/>
        <end position="336"/>
    </location>
</feature>
<evidence type="ECO:0000256" key="5">
    <source>
        <dbReference type="ARBA" id="ARBA00022741"/>
    </source>
</evidence>
<accession>A0A433XKE8</accession>
<keyword evidence="3 10" id="KW-0963">Cytoplasm</keyword>
<comment type="similarity">
    <text evidence="2 10">Belongs to the class-I aminoacyl-tRNA synthetase family.</text>
</comment>
<dbReference type="Gene3D" id="3.40.50.620">
    <property type="entry name" value="HUPs"/>
    <property type="match status" value="2"/>
</dbReference>
<evidence type="ECO:0000256" key="10">
    <source>
        <dbReference type="HAMAP-Rule" id="MF_00177"/>
    </source>
</evidence>
<keyword evidence="8 10" id="KW-0030">Aminoacyl-tRNA synthetase</keyword>
<proteinExistence type="inferred from homology"/>
<keyword evidence="12" id="KW-1185">Reference proteome</keyword>
<dbReference type="EMBL" id="RZNJ01000001">
    <property type="protein sequence ID" value="RUT34498.1"/>
    <property type="molecule type" value="Genomic_DNA"/>
</dbReference>
<dbReference type="Proteomes" id="UP000281547">
    <property type="component" value="Unassembled WGS sequence"/>
</dbReference>
<dbReference type="InterPro" id="IPR014729">
    <property type="entry name" value="Rossmann-like_a/b/a_fold"/>
</dbReference>
<dbReference type="InterPro" id="IPR001412">
    <property type="entry name" value="aa-tRNA-synth_I_CS"/>
</dbReference>
<dbReference type="Gene3D" id="1.10.10.350">
    <property type="match status" value="1"/>
</dbReference>
<name>A0A433XKE8_9HYPH</name>
<dbReference type="GO" id="GO:0005737">
    <property type="term" value="C:cytoplasm"/>
    <property type="evidence" value="ECO:0007669"/>
    <property type="project" value="UniProtKB-SubCell"/>
</dbReference>
<dbReference type="GO" id="GO:0000049">
    <property type="term" value="F:tRNA binding"/>
    <property type="evidence" value="ECO:0007669"/>
    <property type="project" value="InterPro"/>
</dbReference>
<dbReference type="InterPro" id="IPR002904">
    <property type="entry name" value="Lys-tRNA-ligase"/>
</dbReference>
<evidence type="ECO:0000313" key="12">
    <source>
        <dbReference type="Proteomes" id="UP000281547"/>
    </source>
</evidence>
<sequence length="568" mass="62418">MGCVLDKRAGIDFAGAAGATGAALPVKKAQAVTSAALPVLDPQFFPPAKTARAWPFEEARKLIARLERTGKSEVLFETGYGPSGLPHIGTFGEVMRTTMVRTAFRLLTEDKIPTRLLSFSDDMDALRKVPGNVPNQEMMAEYLGKPLTRVPDPFSDEHPSFGQANNARLRAFLDRFGFAYEFASSTDYYTSGRFDEALLRMLEVYDAVMEIMLPSLGPDRRATYSPFLPISKVNGNVLQVPVIERNAKAGTIVYVDPADGQKYETVVTGGAVKCQWKPDWALRWFALGVDYEMAGKDLIDSVKLASRIVTALGGNPPEGFNYELFLDEQGQKISKSKGNGLTIDEWLTYASPESLGQYMFGKPKAAKRLYFDVIPRAVDDYYNLVAAYGRQTPEERLENAVFHVHTGNPPDIDMPVTFGLLMNLVSAANAEDAGVLWGFISRYVPGASPATHPELDRLAGYAVRYFNDRVKPGKVFRLPDDKERAALADLGAQLGGHEGSQDAEALQNLVFEVGKAHGFEPLRDWFTAIYQVLLGQDQGPRFGSFIALYGVAETRRLIEKALAGELAG</sequence>
<feature type="binding site" evidence="10">
    <location>
        <position position="335"/>
    </location>
    <ligand>
        <name>ATP</name>
        <dbReference type="ChEBI" id="CHEBI:30616"/>
    </ligand>
</feature>
<evidence type="ECO:0000256" key="8">
    <source>
        <dbReference type="ARBA" id="ARBA00023146"/>
    </source>
</evidence>
<dbReference type="GO" id="GO:0004824">
    <property type="term" value="F:lysine-tRNA ligase activity"/>
    <property type="evidence" value="ECO:0007669"/>
    <property type="project" value="UniProtKB-UniRule"/>
</dbReference>
<dbReference type="NCBIfam" id="NF001968">
    <property type="entry name" value="PRK00750.1-2"/>
    <property type="match status" value="1"/>
</dbReference>
<evidence type="ECO:0000256" key="1">
    <source>
        <dbReference type="ARBA" id="ARBA00004496"/>
    </source>
</evidence>
<evidence type="ECO:0000256" key="6">
    <source>
        <dbReference type="ARBA" id="ARBA00022840"/>
    </source>
</evidence>
<dbReference type="PANTHER" id="PTHR37940:SF1">
    <property type="entry name" value="LYSINE--TRNA LIGASE"/>
    <property type="match status" value="1"/>
</dbReference>
<dbReference type="OrthoDB" id="9803151at2"/>
<dbReference type="PANTHER" id="PTHR37940">
    <property type="entry name" value="LYSINE--TRNA LIGASE"/>
    <property type="match status" value="1"/>
</dbReference>
<dbReference type="GO" id="GO:0006430">
    <property type="term" value="P:lysyl-tRNA aminoacylation"/>
    <property type="evidence" value="ECO:0007669"/>
    <property type="project" value="UniProtKB-UniRule"/>
</dbReference>
<protein>
    <recommendedName>
        <fullName evidence="10">Lysine--tRNA ligase</fullName>
        <ecNumber evidence="10">6.1.1.6</ecNumber>
    </recommendedName>
    <alternativeName>
        <fullName evidence="10">Lysyl-tRNA synthetase</fullName>
        <shortName evidence="10">LysRS</shortName>
    </alternativeName>
</protein>
<dbReference type="AlphaFoldDB" id="A0A433XKE8"/>
<dbReference type="SUPFAM" id="SSF48163">
    <property type="entry name" value="An anticodon-binding domain of class I aminoacyl-tRNA synthetases"/>
    <property type="match status" value="1"/>
</dbReference>